<reference evidence="3 4" key="1">
    <citation type="journal article" date="2011" name="Genome Res.">
        <title>Phylogeny-wide analysis of social amoeba genomes highlights ancient origins for complex intercellular communication.</title>
        <authorList>
            <person name="Heidel A.J."/>
            <person name="Lawal H.M."/>
            <person name="Felder M."/>
            <person name="Schilde C."/>
            <person name="Helps N.R."/>
            <person name="Tunggal B."/>
            <person name="Rivero F."/>
            <person name="John U."/>
            <person name="Schleicher M."/>
            <person name="Eichinger L."/>
            <person name="Platzer M."/>
            <person name="Noegel A.A."/>
            <person name="Schaap P."/>
            <person name="Gloeckner G."/>
        </authorList>
    </citation>
    <scope>NUCLEOTIDE SEQUENCE [LARGE SCALE GENOMIC DNA]</scope>
    <source>
        <strain evidence="4">ATCC 26659 / Pp 5 / PN500</strain>
    </source>
</reference>
<dbReference type="InterPro" id="IPR020635">
    <property type="entry name" value="Tyr_kinase_cat_dom"/>
</dbReference>
<dbReference type="InParanoid" id="D3B1N2"/>
<dbReference type="SUPFAM" id="SSF56112">
    <property type="entry name" value="Protein kinase-like (PK-like)"/>
    <property type="match status" value="1"/>
</dbReference>
<dbReference type="Pfam" id="PF00069">
    <property type="entry name" value="Pkinase"/>
    <property type="match status" value="1"/>
</dbReference>
<dbReference type="GO" id="GO:0044773">
    <property type="term" value="P:mitotic DNA damage checkpoint signaling"/>
    <property type="evidence" value="ECO:0007669"/>
    <property type="project" value="TreeGrafter"/>
</dbReference>
<dbReference type="GO" id="GO:0004674">
    <property type="term" value="F:protein serine/threonine kinase activity"/>
    <property type="evidence" value="ECO:0007669"/>
    <property type="project" value="TreeGrafter"/>
</dbReference>
<accession>D3B1N2</accession>
<dbReference type="AlphaFoldDB" id="D3B1N2"/>
<evidence type="ECO:0000256" key="1">
    <source>
        <dbReference type="SAM" id="Phobius"/>
    </source>
</evidence>
<keyword evidence="1" id="KW-0472">Membrane</keyword>
<dbReference type="GO" id="GO:0004713">
    <property type="term" value="F:protein tyrosine kinase activity"/>
    <property type="evidence" value="ECO:0007669"/>
    <property type="project" value="InterPro"/>
</dbReference>
<dbReference type="InterPro" id="IPR011009">
    <property type="entry name" value="Kinase-like_dom_sf"/>
</dbReference>
<dbReference type="EMBL" id="ADBJ01000008">
    <property type="protein sequence ID" value="EFA85206.1"/>
    <property type="molecule type" value="Genomic_DNA"/>
</dbReference>
<dbReference type="PANTHER" id="PTHR44167">
    <property type="entry name" value="OVARIAN-SPECIFIC SERINE/THREONINE-PROTEIN KINASE LOK-RELATED"/>
    <property type="match status" value="1"/>
</dbReference>
<dbReference type="GeneID" id="31357731"/>
<feature type="transmembrane region" description="Helical" evidence="1">
    <location>
        <begin position="261"/>
        <end position="281"/>
    </location>
</feature>
<dbReference type="RefSeq" id="XP_020437315.1">
    <property type="nucleotide sequence ID" value="XM_020573198.1"/>
</dbReference>
<feature type="transmembrane region" description="Helical" evidence="1">
    <location>
        <begin position="134"/>
        <end position="155"/>
    </location>
</feature>
<evidence type="ECO:0000259" key="2">
    <source>
        <dbReference type="PROSITE" id="PS50011"/>
    </source>
</evidence>
<feature type="transmembrane region" description="Helical" evidence="1">
    <location>
        <begin position="47"/>
        <end position="69"/>
    </location>
</feature>
<evidence type="ECO:0000313" key="4">
    <source>
        <dbReference type="Proteomes" id="UP000001396"/>
    </source>
</evidence>
<protein>
    <recommendedName>
        <fullName evidence="2">Protein kinase domain-containing protein</fullName>
    </recommendedName>
</protein>
<feature type="transmembrane region" description="Helical" evidence="1">
    <location>
        <begin position="81"/>
        <end position="101"/>
    </location>
</feature>
<sequence length="595" mass="68304">MLNLEREMLSTTPTIFLLLYISIEISGLILLIYEFKYHKSLFNNVKTLFYCLLFSNCTTRAIFLLLGIIGSFQAGSFAANFPSYLFITLTAFLGIQILQFIPKDSNFVEMNSREDEEIPLIMVDKAYDNGVKKYTMFVILSNIIMYVSSFMVYSISSFKKEDKRKTNSESSDVDDGFDQALEYYFIAYLVLLILSHGYIAYKRKTIQKLLRGKGHSIEKLQILLIICILSRVIILATNPSYSNSDIDFWSGGTKTVATTIIYFLLGEIVPCLLMISIQFLLPYHDSSYNQESITSPTSIGMGHSFQVLSPIDGIFSASGATIHDCNSIDYGVTKICVVKVISKNDPNFKNIRNEAKIYKRIRKNKPSEIIEFDKVSESAGKLYLFLEKMHTNLFSYINIRKIVGEKRFLAKFNQNSLLLLKSCDTGQNSQILPNLPLKFEHSELKNCLLHIAKGIEFLHNLKIAHRDLRPHNIFLTLDGSNLISYSKIGDFDNSIMQRTKKPSIVPNTYANPSHIDYTLQYANDVLQFGYLIHFLITFEYDEKRFAVDQYNPPSWSEIQCPPNLQGFYKLYTQCIHIEYQQRLKASQIVQELQHL</sequence>
<evidence type="ECO:0000313" key="3">
    <source>
        <dbReference type="EMBL" id="EFA85206.1"/>
    </source>
</evidence>
<dbReference type="OMA" id="FMEYIPH"/>
<keyword evidence="1" id="KW-1133">Transmembrane helix</keyword>
<dbReference type="GO" id="GO:0005634">
    <property type="term" value="C:nucleus"/>
    <property type="evidence" value="ECO:0007669"/>
    <property type="project" value="TreeGrafter"/>
</dbReference>
<keyword evidence="1" id="KW-0812">Transmembrane</keyword>
<feature type="domain" description="Protein kinase" evidence="2">
    <location>
        <begin position="293"/>
        <end position="595"/>
    </location>
</feature>
<feature type="transmembrane region" description="Helical" evidence="1">
    <location>
        <begin position="183"/>
        <end position="201"/>
    </location>
</feature>
<dbReference type="Proteomes" id="UP000001396">
    <property type="component" value="Unassembled WGS sequence"/>
</dbReference>
<proteinExistence type="predicted"/>
<organism evidence="3 4">
    <name type="scientific">Heterostelium pallidum (strain ATCC 26659 / Pp 5 / PN500)</name>
    <name type="common">Cellular slime mold</name>
    <name type="synonym">Polysphondylium pallidum</name>
    <dbReference type="NCBI Taxonomy" id="670386"/>
    <lineage>
        <taxon>Eukaryota</taxon>
        <taxon>Amoebozoa</taxon>
        <taxon>Evosea</taxon>
        <taxon>Eumycetozoa</taxon>
        <taxon>Dictyostelia</taxon>
        <taxon>Acytosteliales</taxon>
        <taxon>Acytosteliaceae</taxon>
        <taxon>Heterostelium</taxon>
    </lineage>
</organism>
<dbReference type="FunCoup" id="D3B1N2">
    <property type="interactions" value="422"/>
</dbReference>
<dbReference type="Gene3D" id="1.10.510.10">
    <property type="entry name" value="Transferase(Phosphotransferase) domain 1"/>
    <property type="match status" value="1"/>
</dbReference>
<dbReference type="SMART" id="SM00219">
    <property type="entry name" value="TyrKc"/>
    <property type="match status" value="1"/>
</dbReference>
<feature type="transmembrane region" description="Helical" evidence="1">
    <location>
        <begin position="222"/>
        <end position="241"/>
    </location>
</feature>
<gene>
    <name evidence="3" type="ORF">PPL_02206</name>
</gene>
<comment type="caution">
    <text evidence="3">The sequence shown here is derived from an EMBL/GenBank/DDBJ whole genome shotgun (WGS) entry which is preliminary data.</text>
</comment>
<feature type="transmembrane region" description="Helical" evidence="1">
    <location>
        <begin position="15"/>
        <end position="35"/>
    </location>
</feature>
<keyword evidence="4" id="KW-1185">Reference proteome</keyword>
<dbReference type="PROSITE" id="PS50011">
    <property type="entry name" value="PROTEIN_KINASE_DOM"/>
    <property type="match status" value="1"/>
</dbReference>
<dbReference type="STRING" id="670386.D3B1N2"/>
<dbReference type="PANTHER" id="PTHR44167:SF24">
    <property type="entry name" value="SERINE_THREONINE-PROTEIN KINASE CHK2"/>
    <property type="match status" value="1"/>
</dbReference>
<dbReference type="InterPro" id="IPR000719">
    <property type="entry name" value="Prot_kinase_dom"/>
</dbReference>
<dbReference type="GO" id="GO:0005524">
    <property type="term" value="F:ATP binding"/>
    <property type="evidence" value="ECO:0007669"/>
    <property type="project" value="InterPro"/>
</dbReference>
<name>D3B1N2_HETP5</name>